<keyword evidence="6" id="KW-0819">tRNA processing</keyword>
<keyword evidence="7 13" id="KW-0548">Nucleotidyltransferase</keyword>
<comment type="caution">
    <text evidence="13">The sequence shown here is derived from an EMBL/GenBank/DDBJ whole genome shotgun (WGS) entry which is preliminary data.</text>
</comment>
<evidence type="ECO:0000256" key="10">
    <source>
        <dbReference type="ARBA" id="ARBA00029774"/>
    </source>
</evidence>
<comment type="catalytic activity">
    <reaction evidence="11">
        <text>L-threonine + hydrogencarbonate + ATP = L-threonylcarbamoyladenylate + diphosphate + H2O</text>
        <dbReference type="Rhea" id="RHEA:36407"/>
        <dbReference type="ChEBI" id="CHEBI:15377"/>
        <dbReference type="ChEBI" id="CHEBI:17544"/>
        <dbReference type="ChEBI" id="CHEBI:30616"/>
        <dbReference type="ChEBI" id="CHEBI:33019"/>
        <dbReference type="ChEBI" id="CHEBI:57926"/>
        <dbReference type="ChEBI" id="CHEBI:73682"/>
        <dbReference type="EC" id="2.7.7.87"/>
    </reaction>
</comment>
<dbReference type="Gene3D" id="3.90.870.10">
    <property type="entry name" value="DHBP synthase"/>
    <property type="match status" value="1"/>
</dbReference>
<sequence>MNRAFIDREDLHQALETLKAGGIILYPTDTIWGLGCDATNPEAVEKIFALKGRDKGKSMIVLLANDNQLQSYVKEIPEVAYELIEASDKPLTIIYSDAKNLAENVIAEDGSIGIRIVNHPFCEQLIQRFRKPIVSTSANISGQPSAGTFDEIDPEIRKAVDYVVKFGQDNHAEGKASTIMKLDPSGKFEFIRK</sequence>
<dbReference type="PROSITE" id="PS51163">
    <property type="entry name" value="YRDC"/>
    <property type="match status" value="1"/>
</dbReference>
<dbReference type="PANTHER" id="PTHR17490:SF16">
    <property type="entry name" value="THREONYLCARBAMOYL-AMP SYNTHASE"/>
    <property type="match status" value="1"/>
</dbReference>
<proteinExistence type="inferred from homology"/>
<protein>
    <recommendedName>
        <fullName evidence="10">L-threonylcarbamoyladenylate synthase</fullName>
        <ecNumber evidence="3">2.7.7.87</ecNumber>
    </recommendedName>
    <alternativeName>
        <fullName evidence="10">L-threonylcarbamoyladenylate synthase</fullName>
    </alternativeName>
</protein>
<dbReference type="InterPro" id="IPR017945">
    <property type="entry name" value="DHBP_synth_RibB-like_a/b_dom"/>
</dbReference>
<evidence type="ECO:0000256" key="2">
    <source>
        <dbReference type="ARBA" id="ARBA00007663"/>
    </source>
</evidence>
<evidence type="ECO:0000256" key="5">
    <source>
        <dbReference type="ARBA" id="ARBA00022679"/>
    </source>
</evidence>
<evidence type="ECO:0000313" key="14">
    <source>
        <dbReference type="Proteomes" id="UP001363035"/>
    </source>
</evidence>
<evidence type="ECO:0000256" key="9">
    <source>
        <dbReference type="ARBA" id="ARBA00022840"/>
    </source>
</evidence>
<keyword evidence="14" id="KW-1185">Reference proteome</keyword>
<dbReference type="EMBL" id="JAYLLN010000015">
    <property type="protein sequence ID" value="MEI5984835.1"/>
    <property type="molecule type" value="Genomic_DNA"/>
</dbReference>
<keyword evidence="8" id="KW-0547">Nucleotide-binding</keyword>
<dbReference type="RefSeq" id="WP_336557564.1">
    <property type="nucleotide sequence ID" value="NZ_JAYLLN010000015.1"/>
</dbReference>
<dbReference type="Proteomes" id="UP001363035">
    <property type="component" value="Unassembled WGS sequence"/>
</dbReference>
<dbReference type="InterPro" id="IPR006070">
    <property type="entry name" value="Sua5-like_dom"/>
</dbReference>
<organism evidence="13 14">
    <name type="scientific">Sphingobacterium tenebrionis</name>
    <dbReference type="NCBI Taxonomy" id="3111775"/>
    <lineage>
        <taxon>Bacteria</taxon>
        <taxon>Pseudomonadati</taxon>
        <taxon>Bacteroidota</taxon>
        <taxon>Sphingobacteriia</taxon>
        <taxon>Sphingobacteriales</taxon>
        <taxon>Sphingobacteriaceae</taxon>
        <taxon>Sphingobacterium</taxon>
    </lineage>
</organism>
<comment type="subcellular location">
    <subcellularLocation>
        <location evidence="1">Cytoplasm</location>
    </subcellularLocation>
</comment>
<comment type="similarity">
    <text evidence="2">Belongs to the SUA5 family.</text>
</comment>
<dbReference type="SUPFAM" id="SSF55821">
    <property type="entry name" value="YrdC/RibB"/>
    <property type="match status" value="1"/>
</dbReference>
<dbReference type="Pfam" id="PF01300">
    <property type="entry name" value="Sua5_yciO_yrdC"/>
    <property type="match status" value="1"/>
</dbReference>
<evidence type="ECO:0000256" key="6">
    <source>
        <dbReference type="ARBA" id="ARBA00022694"/>
    </source>
</evidence>
<evidence type="ECO:0000256" key="4">
    <source>
        <dbReference type="ARBA" id="ARBA00022490"/>
    </source>
</evidence>
<reference evidence="13 14" key="1">
    <citation type="submission" date="2024-01" db="EMBL/GenBank/DDBJ databases">
        <title>Sphingobacterium tenebrionis sp. nov., a novel endophyte isolated from tenebrio molitor intestines.</title>
        <authorList>
            <person name="Zhang C."/>
        </authorList>
    </citation>
    <scope>NUCLEOTIDE SEQUENCE [LARGE SCALE GENOMIC DNA]</scope>
    <source>
        <strain evidence="13 14">PU5-4</strain>
    </source>
</reference>
<keyword evidence="9" id="KW-0067">ATP-binding</keyword>
<evidence type="ECO:0000256" key="7">
    <source>
        <dbReference type="ARBA" id="ARBA00022695"/>
    </source>
</evidence>
<dbReference type="NCBIfam" id="TIGR00057">
    <property type="entry name" value="L-threonylcarbamoyladenylate synthase"/>
    <property type="match status" value="1"/>
</dbReference>
<gene>
    <name evidence="13" type="ORF">VJ786_07965</name>
</gene>
<dbReference type="EC" id="2.7.7.87" evidence="3"/>
<name>A0ABU8I535_9SPHI</name>
<keyword evidence="4" id="KW-0963">Cytoplasm</keyword>
<evidence type="ECO:0000256" key="8">
    <source>
        <dbReference type="ARBA" id="ARBA00022741"/>
    </source>
</evidence>
<evidence type="ECO:0000259" key="12">
    <source>
        <dbReference type="PROSITE" id="PS51163"/>
    </source>
</evidence>
<evidence type="ECO:0000256" key="11">
    <source>
        <dbReference type="ARBA" id="ARBA00048366"/>
    </source>
</evidence>
<evidence type="ECO:0000256" key="3">
    <source>
        <dbReference type="ARBA" id="ARBA00012584"/>
    </source>
</evidence>
<feature type="domain" description="YrdC-like" evidence="12">
    <location>
        <begin position="8"/>
        <end position="193"/>
    </location>
</feature>
<evidence type="ECO:0000256" key="1">
    <source>
        <dbReference type="ARBA" id="ARBA00004496"/>
    </source>
</evidence>
<accession>A0ABU8I535</accession>
<dbReference type="InterPro" id="IPR050156">
    <property type="entry name" value="TC-AMP_synthase_SUA5"/>
</dbReference>
<keyword evidence="5 13" id="KW-0808">Transferase</keyword>
<dbReference type="GO" id="GO:0061710">
    <property type="term" value="F:L-threonylcarbamoyladenylate synthase"/>
    <property type="evidence" value="ECO:0007669"/>
    <property type="project" value="UniProtKB-EC"/>
</dbReference>
<dbReference type="PANTHER" id="PTHR17490">
    <property type="entry name" value="SUA5"/>
    <property type="match status" value="1"/>
</dbReference>
<evidence type="ECO:0000313" key="13">
    <source>
        <dbReference type="EMBL" id="MEI5984835.1"/>
    </source>
</evidence>